<evidence type="ECO:0000313" key="2">
    <source>
        <dbReference type="EMBL" id="VCW94487.1"/>
    </source>
</evidence>
<keyword evidence="3" id="KW-1185">Reference proteome</keyword>
<gene>
    <name evidence="2" type="ORF">BN2614_LOCUS9</name>
</gene>
<organism evidence="2 3">
    <name type="scientific">Gulo gulo</name>
    <name type="common">Wolverine</name>
    <name type="synonym">Gluton</name>
    <dbReference type="NCBI Taxonomy" id="48420"/>
    <lineage>
        <taxon>Eukaryota</taxon>
        <taxon>Metazoa</taxon>
        <taxon>Chordata</taxon>
        <taxon>Craniata</taxon>
        <taxon>Vertebrata</taxon>
        <taxon>Euteleostomi</taxon>
        <taxon>Mammalia</taxon>
        <taxon>Eutheria</taxon>
        <taxon>Laurasiatheria</taxon>
        <taxon>Carnivora</taxon>
        <taxon>Caniformia</taxon>
        <taxon>Musteloidea</taxon>
        <taxon>Mustelidae</taxon>
        <taxon>Guloninae</taxon>
        <taxon>Gulo</taxon>
    </lineage>
</organism>
<dbReference type="AlphaFoldDB" id="A0A9X9LU53"/>
<feature type="compositionally biased region" description="Basic and acidic residues" evidence="1">
    <location>
        <begin position="94"/>
        <end position="122"/>
    </location>
</feature>
<evidence type="ECO:0000256" key="1">
    <source>
        <dbReference type="SAM" id="MobiDB-lite"/>
    </source>
</evidence>
<name>A0A9X9LU53_GULGU</name>
<protein>
    <submittedName>
        <fullName evidence="2">Uncharacterized protein</fullName>
    </submittedName>
</protein>
<sequence>GSPRAPVSALAPALQLLPLRRARPRRGRVGRRRDRSRGRSQGRRWGRGLRGRQELPGRRRRGPRFRGPFLGPRAAGADAAARHPPPPGAAPARGRTEAAHAREMPRQPPREPRVHLIEHGAE</sequence>
<feature type="non-terminal residue" evidence="2">
    <location>
        <position position="1"/>
    </location>
</feature>
<proteinExistence type="predicted"/>
<feature type="compositionally biased region" description="Low complexity" evidence="1">
    <location>
        <begin position="65"/>
        <end position="79"/>
    </location>
</feature>
<evidence type="ECO:0000313" key="3">
    <source>
        <dbReference type="Proteomes" id="UP000269945"/>
    </source>
</evidence>
<reference evidence="2 3" key="1">
    <citation type="submission" date="2018-10" db="EMBL/GenBank/DDBJ databases">
        <authorList>
            <person name="Ekblom R."/>
            <person name="Jareborg N."/>
        </authorList>
    </citation>
    <scope>NUCLEOTIDE SEQUENCE [LARGE SCALE GENOMIC DNA]</scope>
    <source>
        <tissue evidence="2">Muscle</tissue>
    </source>
</reference>
<dbReference type="EMBL" id="CYRY02017936">
    <property type="protein sequence ID" value="VCW94487.1"/>
    <property type="molecule type" value="Genomic_DNA"/>
</dbReference>
<feature type="compositionally biased region" description="Low complexity" evidence="1">
    <location>
        <begin position="8"/>
        <end position="19"/>
    </location>
</feature>
<feature type="region of interest" description="Disordered" evidence="1">
    <location>
        <begin position="1"/>
        <end position="122"/>
    </location>
</feature>
<feature type="compositionally biased region" description="Basic residues" evidence="1">
    <location>
        <begin position="20"/>
        <end position="50"/>
    </location>
</feature>
<comment type="caution">
    <text evidence="2">The sequence shown here is derived from an EMBL/GenBank/DDBJ whole genome shotgun (WGS) entry which is preliminary data.</text>
</comment>
<feature type="non-terminal residue" evidence="2">
    <location>
        <position position="122"/>
    </location>
</feature>
<dbReference type="Proteomes" id="UP000269945">
    <property type="component" value="Unassembled WGS sequence"/>
</dbReference>
<accession>A0A9X9LU53</accession>